<feature type="transmembrane region" description="Helical" evidence="1">
    <location>
        <begin position="20"/>
        <end position="40"/>
    </location>
</feature>
<dbReference type="HOGENOM" id="CLU_3180149_0_0_9"/>
<accession>U5L6A3</accession>
<evidence type="ECO:0000313" key="2">
    <source>
        <dbReference type="EMBL" id="AGX02893.1"/>
    </source>
</evidence>
<name>U5L6A3_9BACI</name>
<dbReference type="STRING" id="1367477.N288_04680"/>
<dbReference type="EMBL" id="CP006643">
    <property type="protein sequence ID" value="AGX02893.1"/>
    <property type="molecule type" value="Genomic_DNA"/>
</dbReference>
<dbReference type="KEGG" id="bif:N288_04680"/>
<evidence type="ECO:0000313" key="3">
    <source>
        <dbReference type="Proteomes" id="UP000017805"/>
    </source>
</evidence>
<dbReference type="NCBIfam" id="TIGR01167">
    <property type="entry name" value="LPXTG_anchor"/>
    <property type="match status" value="1"/>
</dbReference>
<keyword evidence="1" id="KW-0812">Transmembrane</keyword>
<protein>
    <submittedName>
        <fullName evidence="2">Uncharacterized protein</fullName>
    </submittedName>
</protein>
<keyword evidence="1" id="KW-1133">Transmembrane helix</keyword>
<gene>
    <name evidence="2" type="ORF">N288_04680</name>
</gene>
<dbReference type="Proteomes" id="UP000017805">
    <property type="component" value="Chromosome"/>
</dbReference>
<dbReference type="OrthoDB" id="2941629at2"/>
<keyword evidence="1" id="KW-0472">Membrane</keyword>
<sequence>MQLGSDDYQFEDSYFAVVHPVTYVVIGIFVLVSVAAIIVLKKRKNR</sequence>
<dbReference type="PATRIC" id="fig|1367477.3.peg.868"/>
<reference evidence="2 3" key="1">
    <citation type="submission" date="2013-07" db="EMBL/GenBank/DDBJ databases">
        <title>Complete genome sequence of Bacillus infantis NRRL B-14911 that has potential to induce cardiac disease by antigenic mimicry.</title>
        <authorList>
            <person name="Massilamany C."/>
            <person name="Smith T.P.L."/>
            <person name="Loy J.D."/>
            <person name="Barletta R."/>
            <person name="Reddy J."/>
        </authorList>
    </citation>
    <scope>NUCLEOTIDE SEQUENCE [LARGE SCALE GENOMIC DNA]</scope>
    <source>
        <strain evidence="2 3">NRRL B-14911</strain>
    </source>
</reference>
<organism evidence="2 3">
    <name type="scientific">Bacillus infantis NRRL B-14911</name>
    <dbReference type="NCBI Taxonomy" id="1367477"/>
    <lineage>
        <taxon>Bacteria</taxon>
        <taxon>Bacillati</taxon>
        <taxon>Bacillota</taxon>
        <taxon>Bacilli</taxon>
        <taxon>Bacillales</taxon>
        <taxon>Bacillaceae</taxon>
        <taxon>Bacillus</taxon>
    </lineage>
</organism>
<keyword evidence="3" id="KW-1185">Reference proteome</keyword>
<evidence type="ECO:0000256" key="1">
    <source>
        <dbReference type="SAM" id="Phobius"/>
    </source>
</evidence>
<dbReference type="AlphaFoldDB" id="U5L6A3"/>
<proteinExistence type="predicted"/>
<dbReference type="RefSeq" id="WP_009791939.1">
    <property type="nucleotide sequence ID" value="NC_022524.1"/>
</dbReference>